<keyword evidence="10" id="KW-0678">Repressor</keyword>
<gene>
    <name evidence="14" type="ORF">C0Q70_07143</name>
</gene>
<keyword evidence="8 10" id="KW-0539">Nucleus</keyword>
<evidence type="ECO:0000256" key="9">
    <source>
        <dbReference type="PROSITE-ProRule" id="PRU00221"/>
    </source>
</evidence>
<keyword evidence="3 9" id="KW-0853">WD repeat</keyword>
<evidence type="ECO:0000256" key="11">
    <source>
        <dbReference type="SAM" id="MobiDB-lite"/>
    </source>
</evidence>
<dbReference type="InterPro" id="IPR011494">
    <property type="entry name" value="HIRA-like_C"/>
</dbReference>
<dbReference type="GO" id="GO:0006338">
    <property type="term" value="P:chromatin remodeling"/>
    <property type="evidence" value="ECO:0007669"/>
    <property type="project" value="InterPro"/>
</dbReference>
<dbReference type="GO" id="GO:0000785">
    <property type="term" value="C:chromatin"/>
    <property type="evidence" value="ECO:0007669"/>
    <property type="project" value="TreeGrafter"/>
</dbReference>
<dbReference type="Gene3D" id="2.130.10.10">
    <property type="entry name" value="YVTN repeat-like/Quinoprotein amine dehydrogenase"/>
    <property type="match status" value="2"/>
</dbReference>
<feature type="compositionally biased region" description="Basic and acidic residues" evidence="11">
    <location>
        <begin position="568"/>
        <end position="600"/>
    </location>
</feature>
<evidence type="ECO:0000256" key="7">
    <source>
        <dbReference type="ARBA" id="ARBA00023163"/>
    </source>
</evidence>
<comment type="function">
    <text evidence="10">Required for replication-independent chromatin assembly and for the periodic repression of histone gene transcription during the cell cycle.</text>
</comment>
<dbReference type="InterPro" id="IPR036322">
    <property type="entry name" value="WD40_repeat_dom_sf"/>
</dbReference>
<keyword evidence="6 10" id="KW-0805">Transcription regulation</keyword>
<feature type="compositionally biased region" description="Low complexity" evidence="11">
    <location>
        <begin position="495"/>
        <end position="510"/>
    </location>
</feature>
<reference evidence="14 15" key="1">
    <citation type="submission" date="2018-04" db="EMBL/GenBank/DDBJ databases">
        <title>The genome of golden apple snail Pomacea canaliculata provides insight into stress tolerance and invasive adaptation.</title>
        <authorList>
            <person name="Liu C."/>
            <person name="Liu B."/>
            <person name="Ren Y."/>
            <person name="Zhang Y."/>
            <person name="Wang H."/>
            <person name="Li S."/>
            <person name="Jiang F."/>
            <person name="Yin L."/>
            <person name="Zhang G."/>
            <person name="Qian W."/>
            <person name="Fan W."/>
        </authorList>
    </citation>
    <scope>NUCLEOTIDE SEQUENCE [LARGE SCALE GENOMIC DNA]</scope>
    <source>
        <strain evidence="14">SZHN2017</strain>
        <tissue evidence="14">Muscle</tissue>
    </source>
</reference>
<dbReference type="Pfam" id="PF07569">
    <property type="entry name" value="Hira"/>
    <property type="match status" value="1"/>
</dbReference>
<dbReference type="InterPro" id="IPR031120">
    <property type="entry name" value="HIR1-like"/>
</dbReference>
<comment type="similarity">
    <text evidence="2 10">Belongs to the WD repeat HIR1 family.</text>
</comment>
<dbReference type="EMBL" id="PZQS01000004">
    <property type="protein sequence ID" value="PVD31725.1"/>
    <property type="molecule type" value="Genomic_DNA"/>
</dbReference>
<evidence type="ECO:0000313" key="14">
    <source>
        <dbReference type="EMBL" id="PVD31725.1"/>
    </source>
</evidence>
<feature type="domain" description="CAF1B/HIR1 beta-propeller" evidence="13">
    <location>
        <begin position="7"/>
        <end position="351"/>
    </location>
</feature>
<feature type="region of interest" description="Disordered" evidence="11">
    <location>
        <begin position="536"/>
        <end position="624"/>
    </location>
</feature>
<evidence type="ECO:0000256" key="10">
    <source>
        <dbReference type="RuleBase" id="RU364014"/>
    </source>
</evidence>
<dbReference type="InterPro" id="IPR019015">
    <property type="entry name" value="HIRA_B_motif"/>
</dbReference>
<evidence type="ECO:0000256" key="3">
    <source>
        <dbReference type="ARBA" id="ARBA00022574"/>
    </source>
</evidence>
<evidence type="ECO:0000256" key="1">
    <source>
        <dbReference type="ARBA" id="ARBA00004123"/>
    </source>
</evidence>
<evidence type="ECO:0000259" key="13">
    <source>
        <dbReference type="Pfam" id="PF24105"/>
    </source>
</evidence>
<evidence type="ECO:0000256" key="8">
    <source>
        <dbReference type="ARBA" id="ARBA00023242"/>
    </source>
</evidence>
<feature type="compositionally biased region" description="Basic residues" evidence="11">
    <location>
        <begin position="605"/>
        <end position="615"/>
    </location>
</feature>
<feature type="compositionally biased region" description="Polar residues" evidence="11">
    <location>
        <begin position="558"/>
        <end position="567"/>
    </location>
</feature>
<organism evidence="14 15">
    <name type="scientific">Pomacea canaliculata</name>
    <name type="common">Golden apple snail</name>
    <dbReference type="NCBI Taxonomy" id="400727"/>
    <lineage>
        <taxon>Eukaryota</taxon>
        <taxon>Metazoa</taxon>
        <taxon>Spiralia</taxon>
        <taxon>Lophotrochozoa</taxon>
        <taxon>Mollusca</taxon>
        <taxon>Gastropoda</taxon>
        <taxon>Caenogastropoda</taxon>
        <taxon>Architaenioglossa</taxon>
        <taxon>Ampullarioidea</taxon>
        <taxon>Ampullariidae</taxon>
        <taxon>Pomacea</taxon>
    </lineage>
</organism>
<name>A0A2T7PE80_POMCA</name>
<dbReference type="GO" id="GO:0031491">
    <property type="term" value="F:nucleosome binding"/>
    <property type="evidence" value="ECO:0007669"/>
    <property type="project" value="TreeGrafter"/>
</dbReference>
<evidence type="ECO:0000256" key="2">
    <source>
        <dbReference type="ARBA" id="ARBA00007306"/>
    </source>
</evidence>
<comment type="caution">
    <text evidence="14">The sequence shown here is derived from an EMBL/GenBank/DDBJ whole genome shotgun (WGS) entry which is preliminary data.</text>
</comment>
<dbReference type="GO" id="GO:0006351">
    <property type="term" value="P:DNA-templated transcription"/>
    <property type="evidence" value="ECO:0007669"/>
    <property type="project" value="InterPro"/>
</dbReference>
<dbReference type="GO" id="GO:0006355">
    <property type="term" value="P:regulation of DNA-templated transcription"/>
    <property type="evidence" value="ECO:0007669"/>
    <property type="project" value="InterPro"/>
</dbReference>
<keyword evidence="7 10" id="KW-0804">Transcription</keyword>
<dbReference type="GO" id="GO:0000417">
    <property type="term" value="C:HIR complex"/>
    <property type="evidence" value="ECO:0007669"/>
    <property type="project" value="TreeGrafter"/>
</dbReference>
<comment type="subcellular location">
    <subcellularLocation>
        <location evidence="1 10">Nucleus</location>
    </subcellularLocation>
</comment>
<dbReference type="InterPro" id="IPR015943">
    <property type="entry name" value="WD40/YVTN_repeat-like_dom_sf"/>
</dbReference>
<dbReference type="AlphaFoldDB" id="A0A2T7PE80"/>
<dbReference type="SMART" id="SM00320">
    <property type="entry name" value="WD40"/>
    <property type="match status" value="7"/>
</dbReference>
<sequence length="955" mass="104695">MHVSKDKPIFSVDIHPDGSRVATGGQGEDCGKVVIWNMGPIRDEKEEADLSTPRILCQMDNHLGCVNCVRWSGNGKFLASGGDDKLVMIWQTSRGLGSGKSFGCSVTIVEQWRALATLRGHSGDVLDLAWSPQDVWLASCSVDNSIVIWNALKFPDQVAILKGHSGLVKGVTWDPVGKYLASQSDDKSLKVWRTSDWKEESSITSCFEECGGTTHVLRLNWSPDGNHIVSAHAMNNRGPTAQIVERNGWGTSLDFVGHRKAITVVKFNPKILSKQIKRTSEKQQQYSCCAIGSKDRSLSIWLTALKRPLVVLHDLFEKSILDISWSSSGLELMCCSLDGTVAYLGFDQSEIGMPMFKDDQQALLEKIYGKSVLASKATNASSHIIESAAVLNLQQEQQQHRERENSMSGSSVPPKALSAVVATGDQPFKPRDKQIETRTPDGKRRITPIFLAPQPDIGDAGIPAPFTNKSIAFNSSKETSKIITERQDRVTQPGLNVSSNSSQSHSLASPPHHLVNTIMHQPTAVSETKTCITEPGATTPFIPLHTPMDVDKTPVRPVTSTPVSRQESQNDKERVKEKEKERDKDPDLDKTKDKDREKLKGNLSLKRRHGKVGRPRKSERETQMAAMVSHPLPVLAEPERTRPVLTSQDLQLSVPTIQKSSVHLIEGQMGSDNCTTVEVENKLSIGTRQMHRVRCVSSGKVLWEQLLTSPVIAVAGSRQVTCVACEDKTLTIFGVGGRRLWPPLVLGSQVSVLKCTGCYIMAVISQGYLYVWNSRSVCGVIQGQTLSAIMTVSERVIRAALTNEGVPLLTISSGRSFIFAPEIGSWMLVNDRDDYLHVCSDHHRCSPSKGRASGPLASVQGGGSSNQQAGRIFQSDASMQQMSTVSHLENQLASSLALKSASEYCFWLETYIRYLAQEGLEGKLRAVCDDLLGPVYARTSGSNGWQPTILVSILS</sequence>
<dbReference type="InterPro" id="IPR055410">
    <property type="entry name" value="Beta-prop_CAF1B_HIR1"/>
</dbReference>
<feature type="repeat" description="WD" evidence="9">
    <location>
        <begin position="118"/>
        <end position="150"/>
    </location>
</feature>
<evidence type="ECO:0000256" key="5">
    <source>
        <dbReference type="ARBA" id="ARBA00022853"/>
    </source>
</evidence>
<dbReference type="OrthoDB" id="1741719at2759"/>
<evidence type="ECO:0000259" key="12">
    <source>
        <dbReference type="Pfam" id="PF07569"/>
    </source>
</evidence>
<evidence type="ECO:0000313" key="15">
    <source>
        <dbReference type="Proteomes" id="UP000245119"/>
    </source>
</evidence>
<evidence type="ECO:0000256" key="4">
    <source>
        <dbReference type="ARBA" id="ARBA00022737"/>
    </source>
</evidence>
<dbReference type="PANTHER" id="PTHR13831">
    <property type="entry name" value="MEMBER OF THE HIR1 FAMILY OF WD-REPEAT PROTEINS"/>
    <property type="match status" value="1"/>
</dbReference>
<dbReference type="Proteomes" id="UP000245119">
    <property type="component" value="Linkage Group LG4"/>
</dbReference>
<feature type="region of interest" description="Disordered" evidence="11">
    <location>
        <begin position="847"/>
        <end position="867"/>
    </location>
</feature>
<dbReference type="FunFam" id="2.130.10.10:FF:000075">
    <property type="entry name" value="Protein HIRA"/>
    <property type="match status" value="1"/>
</dbReference>
<feature type="repeat" description="WD" evidence="9">
    <location>
        <begin position="59"/>
        <end position="91"/>
    </location>
</feature>
<feature type="region of interest" description="Disordered" evidence="11">
    <location>
        <begin position="486"/>
        <end position="510"/>
    </location>
</feature>
<keyword evidence="5 10" id="KW-0156">Chromatin regulator</keyword>
<dbReference type="PANTHER" id="PTHR13831:SF0">
    <property type="entry name" value="PROTEIN HIRA"/>
    <property type="match status" value="1"/>
</dbReference>
<dbReference type="PROSITE" id="PS50294">
    <property type="entry name" value="WD_REPEATS_REGION"/>
    <property type="match status" value="3"/>
</dbReference>
<dbReference type="Pfam" id="PF24105">
    <property type="entry name" value="Beta-prop_CAF1B_HIR1"/>
    <property type="match status" value="1"/>
</dbReference>
<feature type="repeat" description="WD" evidence="9">
    <location>
        <begin position="161"/>
        <end position="202"/>
    </location>
</feature>
<feature type="domain" description="Protein HIRA-like C-terminal" evidence="12">
    <location>
        <begin position="737"/>
        <end position="931"/>
    </location>
</feature>
<protein>
    <recommendedName>
        <fullName evidence="10">Protein HIRA</fullName>
    </recommendedName>
</protein>
<dbReference type="PROSITE" id="PS50082">
    <property type="entry name" value="WD_REPEATS_2"/>
    <property type="match status" value="3"/>
</dbReference>
<proteinExistence type="inferred from homology"/>
<dbReference type="Pfam" id="PF09453">
    <property type="entry name" value="HIRA_B"/>
    <property type="match status" value="1"/>
</dbReference>
<dbReference type="GO" id="GO:0005634">
    <property type="term" value="C:nucleus"/>
    <property type="evidence" value="ECO:0007669"/>
    <property type="project" value="UniProtKB-SubCell"/>
</dbReference>
<dbReference type="CDD" id="cd00200">
    <property type="entry name" value="WD40"/>
    <property type="match status" value="1"/>
</dbReference>
<accession>A0A2T7PE80</accession>
<dbReference type="InterPro" id="IPR001680">
    <property type="entry name" value="WD40_rpt"/>
</dbReference>
<keyword evidence="4 10" id="KW-0677">Repeat</keyword>
<keyword evidence="15" id="KW-1185">Reference proteome</keyword>
<evidence type="ECO:0000256" key="6">
    <source>
        <dbReference type="ARBA" id="ARBA00023015"/>
    </source>
</evidence>
<dbReference type="STRING" id="400727.A0A2T7PE80"/>
<feature type="region of interest" description="Disordered" evidence="11">
    <location>
        <begin position="395"/>
        <end position="414"/>
    </location>
</feature>
<dbReference type="SUPFAM" id="SSF50978">
    <property type="entry name" value="WD40 repeat-like"/>
    <property type="match status" value="1"/>
</dbReference>